<dbReference type="Gene3D" id="3.30.300.20">
    <property type="match status" value="1"/>
</dbReference>
<dbReference type="PANTHER" id="PTHR34352:SF1">
    <property type="entry name" value="PROTEIN YHFA"/>
    <property type="match status" value="1"/>
</dbReference>
<comment type="caution">
    <text evidence="1">The sequence shown here is derived from an EMBL/GenBank/DDBJ whole genome shotgun (WGS) entry which is preliminary data.</text>
</comment>
<dbReference type="EMBL" id="REFJ01000003">
    <property type="protein sequence ID" value="RMA80121.1"/>
    <property type="molecule type" value="Genomic_DNA"/>
</dbReference>
<dbReference type="InterPro" id="IPR015946">
    <property type="entry name" value="KH_dom-like_a/b"/>
</dbReference>
<gene>
    <name evidence="1" type="ORF">DFR27_1483</name>
</gene>
<dbReference type="RefSeq" id="WP_121876802.1">
    <property type="nucleotide sequence ID" value="NZ_REFJ01000003.1"/>
</dbReference>
<reference evidence="1 2" key="1">
    <citation type="submission" date="2018-10" db="EMBL/GenBank/DDBJ databases">
        <title>Genomic Encyclopedia of Type Strains, Phase IV (KMG-IV): sequencing the most valuable type-strain genomes for metagenomic binning, comparative biology and taxonomic classification.</title>
        <authorList>
            <person name="Goeker M."/>
        </authorList>
    </citation>
    <scope>NUCLEOTIDE SEQUENCE [LARGE SCALE GENOMIC DNA]</scope>
    <source>
        <strain evidence="1 2">DSM 25080</strain>
    </source>
</reference>
<dbReference type="PANTHER" id="PTHR34352">
    <property type="entry name" value="PROTEIN YHFA"/>
    <property type="match status" value="1"/>
</dbReference>
<dbReference type="InterPro" id="IPR036102">
    <property type="entry name" value="OsmC/Ohrsf"/>
</dbReference>
<name>A0A3M0A4M3_9GAMM</name>
<dbReference type="AlphaFoldDB" id="A0A3M0A4M3"/>
<dbReference type="InterPro" id="IPR003718">
    <property type="entry name" value="OsmC/Ohr_fam"/>
</dbReference>
<proteinExistence type="predicted"/>
<protein>
    <submittedName>
        <fullName evidence="1">Putative redox protein</fullName>
    </submittedName>
</protein>
<dbReference type="NCBIfam" id="NF008009">
    <property type="entry name" value="PRK10738.1"/>
    <property type="match status" value="1"/>
</dbReference>
<sequence length="141" mass="14751">MESKLSWQGGVKFLATAGSGHQVLMDGAPNAGGENAGARPMELILMGLSGCASFDVVGILKKAKQDVEAVDVEVSANRADETPAVFTDIHLTFIVTGRNIKAALVERAVKLSAEKYCSASIMLARGGVNITHEIVIKEPAA</sequence>
<dbReference type="Proteomes" id="UP000267187">
    <property type="component" value="Unassembled WGS sequence"/>
</dbReference>
<dbReference type="SUPFAM" id="SSF82784">
    <property type="entry name" value="OsmC-like"/>
    <property type="match status" value="1"/>
</dbReference>
<evidence type="ECO:0000313" key="1">
    <source>
        <dbReference type="EMBL" id="RMA80121.1"/>
    </source>
</evidence>
<dbReference type="Pfam" id="PF02566">
    <property type="entry name" value="OsmC"/>
    <property type="match status" value="1"/>
</dbReference>
<organism evidence="1 2">
    <name type="scientific">Umboniibacter marinipuniceus</name>
    <dbReference type="NCBI Taxonomy" id="569599"/>
    <lineage>
        <taxon>Bacteria</taxon>
        <taxon>Pseudomonadati</taxon>
        <taxon>Pseudomonadota</taxon>
        <taxon>Gammaproteobacteria</taxon>
        <taxon>Cellvibrionales</taxon>
        <taxon>Cellvibrionaceae</taxon>
        <taxon>Umboniibacter</taxon>
    </lineage>
</organism>
<accession>A0A3M0A4M3</accession>
<evidence type="ECO:0000313" key="2">
    <source>
        <dbReference type="Proteomes" id="UP000267187"/>
    </source>
</evidence>
<dbReference type="Gene3D" id="2.20.25.10">
    <property type="match status" value="1"/>
</dbReference>
<keyword evidence="2" id="KW-1185">Reference proteome</keyword>
<dbReference type="OrthoDB" id="9804010at2"/>